<dbReference type="EMBL" id="CAADRP010001862">
    <property type="protein sequence ID" value="VFU54856.1"/>
    <property type="molecule type" value="Genomic_DNA"/>
</dbReference>
<dbReference type="AlphaFoldDB" id="A0A6N2MN76"/>
<reference evidence="2" key="1">
    <citation type="submission" date="2019-03" db="EMBL/GenBank/DDBJ databases">
        <authorList>
            <person name="Mank J."/>
            <person name="Almeida P."/>
        </authorList>
    </citation>
    <scope>NUCLEOTIDE SEQUENCE</scope>
    <source>
        <strain evidence="2">78183</strain>
    </source>
</reference>
<sequence>MPDNFSAIDARSKGEEATSSEEAMSMELRSSLCGQVLRFESHNSLFQLFLLFSVWIMQAMSSCKFCTVGVLRQAFCFEKLKKIVFLICDELLLNFAILLRILKFLQSEVASASSSKFLAAIAKAVDIHSYDSLKEEIRSRKTKKITMLFVFGIIGNKSFEEHAGLPIEIKLFHCVSFLATKSPQRRLSTSMRLQLLQLYFSKTHNFLRRSRLCMEITIIRTLFFGSRHGHEKYSLMPCLIDVFNLMNSCFVFFPSCSFSDSYSVTAPSSLIPQIREDAR</sequence>
<accession>A0A6N2MN76</accession>
<organism evidence="2">
    <name type="scientific">Salix viminalis</name>
    <name type="common">Common osier</name>
    <name type="synonym">Basket willow</name>
    <dbReference type="NCBI Taxonomy" id="40686"/>
    <lineage>
        <taxon>Eukaryota</taxon>
        <taxon>Viridiplantae</taxon>
        <taxon>Streptophyta</taxon>
        <taxon>Embryophyta</taxon>
        <taxon>Tracheophyta</taxon>
        <taxon>Spermatophyta</taxon>
        <taxon>Magnoliopsida</taxon>
        <taxon>eudicotyledons</taxon>
        <taxon>Gunneridae</taxon>
        <taxon>Pentapetalae</taxon>
        <taxon>rosids</taxon>
        <taxon>fabids</taxon>
        <taxon>Malpighiales</taxon>
        <taxon>Salicaceae</taxon>
        <taxon>Saliceae</taxon>
        <taxon>Salix</taxon>
    </lineage>
</organism>
<name>A0A6N2MN76_SALVM</name>
<feature type="region of interest" description="Disordered" evidence="1">
    <location>
        <begin position="1"/>
        <end position="22"/>
    </location>
</feature>
<evidence type="ECO:0000313" key="2">
    <source>
        <dbReference type="EMBL" id="VFU54856.1"/>
    </source>
</evidence>
<evidence type="ECO:0000256" key="1">
    <source>
        <dbReference type="SAM" id="MobiDB-lite"/>
    </source>
</evidence>
<gene>
    <name evidence="2" type="ORF">SVIM_LOCUS385988</name>
</gene>
<protein>
    <submittedName>
        <fullName evidence="2">Uncharacterized protein</fullName>
    </submittedName>
</protein>
<proteinExistence type="predicted"/>